<protein>
    <submittedName>
        <fullName evidence="1">Uncharacterized protein</fullName>
    </submittedName>
</protein>
<accession>A0ACC0W977</accession>
<keyword evidence="2" id="KW-1185">Reference proteome</keyword>
<dbReference type="Proteomes" id="UP001163321">
    <property type="component" value="Chromosome 3"/>
</dbReference>
<dbReference type="EMBL" id="CM047582">
    <property type="protein sequence ID" value="KAI9915122.1"/>
    <property type="molecule type" value="Genomic_DNA"/>
</dbReference>
<evidence type="ECO:0000313" key="2">
    <source>
        <dbReference type="Proteomes" id="UP001163321"/>
    </source>
</evidence>
<gene>
    <name evidence="1" type="ORF">PsorP6_008644</name>
</gene>
<name>A0ACC0W977_9STRA</name>
<comment type="caution">
    <text evidence="1">The sequence shown here is derived from an EMBL/GenBank/DDBJ whole genome shotgun (WGS) entry which is preliminary data.</text>
</comment>
<reference evidence="1 2" key="1">
    <citation type="journal article" date="2022" name="bioRxiv">
        <title>The genome of the oomycete Peronosclerospora sorghi, a cosmopolitan pathogen of maize and sorghum, is inflated with dispersed pseudogenes.</title>
        <authorList>
            <person name="Fletcher K."/>
            <person name="Martin F."/>
            <person name="Isakeit T."/>
            <person name="Cavanaugh K."/>
            <person name="Magill C."/>
            <person name="Michelmore R."/>
        </authorList>
    </citation>
    <scope>NUCLEOTIDE SEQUENCE [LARGE SCALE GENOMIC DNA]</scope>
    <source>
        <strain evidence="1">P6</strain>
    </source>
</reference>
<sequence>MKKMGVKSPSSTQSRRSLWPQDIDSHVNRAKFDVEATPSITSGAGVDIRLVGQEPASTI</sequence>
<evidence type="ECO:0000313" key="1">
    <source>
        <dbReference type="EMBL" id="KAI9915122.1"/>
    </source>
</evidence>
<organism evidence="1 2">
    <name type="scientific">Peronosclerospora sorghi</name>
    <dbReference type="NCBI Taxonomy" id="230839"/>
    <lineage>
        <taxon>Eukaryota</taxon>
        <taxon>Sar</taxon>
        <taxon>Stramenopiles</taxon>
        <taxon>Oomycota</taxon>
        <taxon>Peronosporomycetes</taxon>
        <taxon>Peronosporales</taxon>
        <taxon>Peronosporaceae</taxon>
        <taxon>Peronosclerospora</taxon>
    </lineage>
</organism>
<proteinExistence type="predicted"/>